<dbReference type="EMBL" id="JACMSC010000007">
    <property type="protein sequence ID" value="KAG6515213.1"/>
    <property type="molecule type" value="Genomic_DNA"/>
</dbReference>
<accession>A0A8J5GV91</accession>
<proteinExistence type="predicted"/>
<organism evidence="2 3">
    <name type="scientific">Zingiber officinale</name>
    <name type="common">Ginger</name>
    <name type="synonym">Amomum zingiber</name>
    <dbReference type="NCBI Taxonomy" id="94328"/>
    <lineage>
        <taxon>Eukaryota</taxon>
        <taxon>Viridiplantae</taxon>
        <taxon>Streptophyta</taxon>
        <taxon>Embryophyta</taxon>
        <taxon>Tracheophyta</taxon>
        <taxon>Spermatophyta</taxon>
        <taxon>Magnoliopsida</taxon>
        <taxon>Liliopsida</taxon>
        <taxon>Zingiberales</taxon>
        <taxon>Zingiberaceae</taxon>
        <taxon>Zingiber</taxon>
    </lineage>
</organism>
<sequence length="160" mass="17194">MCFAHMASSTRYKTLSLCFMSGRREREIASVSVFCGRRARSSSHRSAGGSGAGDLQRSGPNCGLGRLVRKLRRQSKMLSVAMTKSTAFGCQYDPLSYSRNFDRNGFGAALDDDDEDGSSDHFYYTFSSRFVAGTSSSCSCRVPCNCGINVAADAAAATSL</sequence>
<gene>
    <name evidence="2" type="ORF">ZIOFF_025598</name>
</gene>
<keyword evidence="3" id="KW-1185">Reference proteome</keyword>
<evidence type="ECO:0000313" key="3">
    <source>
        <dbReference type="Proteomes" id="UP000734854"/>
    </source>
</evidence>
<reference evidence="2 3" key="1">
    <citation type="submission" date="2020-08" db="EMBL/GenBank/DDBJ databases">
        <title>Plant Genome Project.</title>
        <authorList>
            <person name="Zhang R.-G."/>
        </authorList>
    </citation>
    <scope>NUCLEOTIDE SEQUENCE [LARGE SCALE GENOMIC DNA]</scope>
    <source>
        <tissue evidence="2">Rhizome</tissue>
    </source>
</reference>
<dbReference type="Proteomes" id="UP000734854">
    <property type="component" value="Unassembled WGS sequence"/>
</dbReference>
<name>A0A8J5GV91_ZINOF</name>
<dbReference type="PANTHER" id="PTHR33168">
    <property type="entry name" value="STRESS INDUCED PROTEIN-RELATED"/>
    <property type="match status" value="1"/>
</dbReference>
<feature type="region of interest" description="Disordered" evidence="1">
    <location>
        <begin position="41"/>
        <end position="61"/>
    </location>
</feature>
<evidence type="ECO:0000313" key="2">
    <source>
        <dbReference type="EMBL" id="KAG6515213.1"/>
    </source>
</evidence>
<dbReference type="AlphaFoldDB" id="A0A8J5GV91"/>
<comment type="caution">
    <text evidence="2">The sequence shown here is derived from an EMBL/GenBank/DDBJ whole genome shotgun (WGS) entry which is preliminary data.</text>
</comment>
<protein>
    <submittedName>
        <fullName evidence="2">Uncharacterized protein</fullName>
    </submittedName>
</protein>
<evidence type="ECO:0000256" key="1">
    <source>
        <dbReference type="SAM" id="MobiDB-lite"/>
    </source>
</evidence>